<keyword evidence="1" id="KW-0812">Transmembrane</keyword>
<dbReference type="Proteomes" id="UP000093740">
    <property type="component" value="Chromosome"/>
</dbReference>
<dbReference type="KEGG" id="fia:NA23_08275"/>
<accession>A0AAI8CMP0</accession>
<evidence type="ECO:0000313" key="3">
    <source>
        <dbReference type="Proteomes" id="UP000093740"/>
    </source>
</evidence>
<keyword evidence="1" id="KW-1133">Transmembrane helix</keyword>
<reference evidence="2 3" key="1">
    <citation type="journal article" date="2015" name="Stand. Genomic Sci.">
        <title>Genome sequence of a native-feather degrading extremely thermophilic Eubacterium, Fervidobacterium islandicum AW-1.</title>
        <authorList>
            <person name="Lee Y.J."/>
            <person name="Jeong H."/>
            <person name="Park G.S."/>
            <person name="Kwak Y."/>
            <person name="Lee S.J."/>
            <person name="Lee S.J."/>
            <person name="Park M.K."/>
            <person name="Kim J.Y."/>
            <person name="Kang H.K."/>
            <person name="Shin J.H."/>
            <person name="Lee D.W."/>
        </authorList>
    </citation>
    <scope>NUCLEOTIDE SEQUENCE [LARGE SCALE GENOMIC DNA]</scope>
    <source>
        <strain evidence="2 3">AW-1</strain>
    </source>
</reference>
<dbReference type="RefSeq" id="WP_033192205.1">
    <property type="nucleotide sequence ID" value="NZ_CP014334.2"/>
</dbReference>
<keyword evidence="1" id="KW-0472">Membrane</keyword>
<gene>
    <name evidence="2" type="ORF">NA23_08275</name>
</gene>
<proteinExistence type="predicted"/>
<dbReference type="AlphaFoldDB" id="A0AAI8CMP0"/>
<sequence>MERLNLSPGRKRVLKLSSFLLLLAISLVPSISFFSASYFLKEQKVSKLLVNYPEVFNNLSTADLKSLDTQVENLLSSLKSKESQLRTVNEGIRSYIIEKYKDTYFLRSFLKYVSSSTNSYFLTGVLYDGQKFYLEFYEYGTETQISTSTVYNDLGRFYKDVNVSLLEQRNFLGDLKYYHYIWEGMK</sequence>
<evidence type="ECO:0000313" key="2">
    <source>
        <dbReference type="EMBL" id="AMW33232.1"/>
    </source>
</evidence>
<name>A0AAI8CMP0_FERIS</name>
<keyword evidence="3" id="KW-1185">Reference proteome</keyword>
<protein>
    <submittedName>
        <fullName evidence="2">Uncharacterized protein</fullName>
    </submittedName>
</protein>
<feature type="transmembrane region" description="Helical" evidence="1">
    <location>
        <begin position="20"/>
        <end position="40"/>
    </location>
</feature>
<organism evidence="2 3">
    <name type="scientific">Fervidobacterium islandicum</name>
    <dbReference type="NCBI Taxonomy" id="2423"/>
    <lineage>
        <taxon>Bacteria</taxon>
        <taxon>Thermotogati</taxon>
        <taxon>Thermotogota</taxon>
        <taxon>Thermotogae</taxon>
        <taxon>Thermotogales</taxon>
        <taxon>Fervidobacteriaceae</taxon>
        <taxon>Fervidobacterium</taxon>
    </lineage>
</organism>
<evidence type="ECO:0000256" key="1">
    <source>
        <dbReference type="SAM" id="Phobius"/>
    </source>
</evidence>
<dbReference type="EMBL" id="CP014334">
    <property type="protein sequence ID" value="AMW33232.1"/>
    <property type="molecule type" value="Genomic_DNA"/>
</dbReference>